<keyword evidence="2" id="KW-1185">Reference proteome</keyword>
<sequence length="463" mass="52753">MKSILLTVFLFISSVAFGQIKFIDELNWQKLSKMAQMENKLVFIHLENNRCEQCNEVASIGFGSDLLKDKFEKNFISVRTKIESIEGQTLAEIFRIRSTPISLYVDNDGNILSSFNGSTSNAGEYLKLADLALERKDKKKLSDYEKEYRAGEKSISFLKAFIISRAESGKSSEDLLELYIKELPQDSLKDLKNLEFVYAQGPALDSPVYKTLQSVSKNSSIDSLYSSLPSEKAQQISDAIVSNSFRKSVFRKDEKLAWQTAGFSMKIFKDDPFSANLAYHRNIIRYFRNTSNRNRYVQETERFLDSLHMNMTIDSLNTFDEHAFNKLLAQQKPGKSSKPVSITLAFSAPSQFIIKDLNDNAFHFYEVITNKNDLENALKWSNKSIELLDASREQTLKKMKGAKNFPPMHNSNILDTNARLLYKLGKKQQAIEMQGKAIESHKLTGMPTNSFEKVLTQMINGTL</sequence>
<name>A0A4U6D0M5_9BACT</name>
<dbReference type="EMBL" id="SZVO01000008">
    <property type="protein sequence ID" value="TKT90719.1"/>
    <property type="molecule type" value="Genomic_DNA"/>
</dbReference>
<comment type="caution">
    <text evidence="1">The sequence shown here is derived from an EMBL/GenBank/DDBJ whole genome shotgun (WGS) entry which is preliminary data.</text>
</comment>
<dbReference type="Gene3D" id="3.40.30.10">
    <property type="entry name" value="Glutaredoxin"/>
    <property type="match status" value="1"/>
</dbReference>
<dbReference type="InterPro" id="IPR036249">
    <property type="entry name" value="Thioredoxin-like_sf"/>
</dbReference>
<dbReference type="OrthoDB" id="645813at2"/>
<proteinExistence type="predicted"/>
<organism evidence="1 2">
    <name type="scientific">Dyadobacter frigoris</name>
    <dbReference type="NCBI Taxonomy" id="2576211"/>
    <lineage>
        <taxon>Bacteria</taxon>
        <taxon>Pseudomonadati</taxon>
        <taxon>Bacteroidota</taxon>
        <taxon>Cytophagia</taxon>
        <taxon>Cytophagales</taxon>
        <taxon>Spirosomataceae</taxon>
        <taxon>Dyadobacter</taxon>
    </lineage>
</organism>
<evidence type="ECO:0000313" key="1">
    <source>
        <dbReference type="EMBL" id="TKT90719.1"/>
    </source>
</evidence>
<accession>A0A4U6D0M5</accession>
<dbReference type="SUPFAM" id="SSF52833">
    <property type="entry name" value="Thioredoxin-like"/>
    <property type="match status" value="1"/>
</dbReference>
<gene>
    <name evidence="1" type="ORF">FDK13_17265</name>
</gene>
<protein>
    <recommendedName>
        <fullName evidence="3">DUF255 domain-containing protein</fullName>
    </recommendedName>
</protein>
<dbReference type="Proteomes" id="UP000304900">
    <property type="component" value="Unassembled WGS sequence"/>
</dbReference>
<reference evidence="1 2" key="1">
    <citation type="submission" date="2019-05" db="EMBL/GenBank/DDBJ databases">
        <title>Dyadobacter AR-3-8 sp. nov., isolated from arctic soil.</title>
        <authorList>
            <person name="Chaudhary D.K."/>
        </authorList>
    </citation>
    <scope>NUCLEOTIDE SEQUENCE [LARGE SCALE GENOMIC DNA]</scope>
    <source>
        <strain evidence="1 2">AR-3-8</strain>
    </source>
</reference>
<evidence type="ECO:0008006" key="3">
    <source>
        <dbReference type="Google" id="ProtNLM"/>
    </source>
</evidence>
<evidence type="ECO:0000313" key="2">
    <source>
        <dbReference type="Proteomes" id="UP000304900"/>
    </source>
</evidence>
<dbReference type="RefSeq" id="WP_137341263.1">
    <property type="nucleotide sequence ID" value="NZ_BSQH01000003.1"/>
</dbReference>
<dbReference type="AlphaFoldDB" id="A0A4U6D0M5"/>